<dbReference type="Pfam" id="PF01035">
    <property type="entry name" value="DNA_binding_1"/>
    <property type="match status" value="1"/>
</dbReference>
<dbReference type="VEuPathDB" id="FungiDB:I302_06502"/>
<evidence type="ECO:0000259" key="2">
    <source>
        <dbReference type="Pfam" id="PF01035"/>
    </source>
</evidence>
<dbReference type="GO" id="GO:0008168">
    <property type="term" value="F:methyltransferase activity"/>
    <property type="evidence" value="ECO:0007669"/>
    <property type="project" value="UniProtKB-KW"/>
</dbReference>
<protein>
    <submittedName>
        <fullName evidence="3">Methylated-DNA-protein-cysteine methyltransferase</fullName>
    </submittedName>
</protein>
<dbReference type="GO" id="GO:0032259">
    <property type="term" value="P:methylation"/>
    <property type="evidence" value="ECO:0007669"/>
    <property type="project" value="UniProtKB-KW"/>
</dbReference>
<dbReference type="CDD" id="cd06445">
    <property type="entry name" value="ATase"/>
    <property type="match status" value="1"/>
</dbReference>
<dbReference type="InterPro" id="IPR036388">
    <property type="entry name" value="WH-like_DNA-bd_sf"/>
</dbReference>
<dbReference type="OrthoDB" id="2548197at2759"/>
<dbReference type="EMBL" id="KI894023">
    <property type="protein sequence ID" value="OCF23519.1"/>
    <property type="molecule type" value="Genomic_DNA"/>
</dbReference>
<organism evidence="3">
    <name type="scientific">Kwoniella bestiolae CBS 10118</name>
    <dbReference type="NCBI Taxonomy" id="1296100"/>
    <lineage>
        <taxon>Eukaryota</taxon>
        <taxon>Fungi</taxon>
        <taxon>Dikarya</taxon>
        <taxon>Basidiomycota</taxon>
        <taxon>Agaricomycotina</taxon>
        <taxon>Tremellomycetes</taxon>
        <taxon>Tremellales</taxon>
        <taxon>Cryptococcaceae</taxon>
        <taxon>Kwoniella</taxon>
    </lineage>
</organism>
<dbReference type="InterPro" id="IPR052520">
    <property type="entry name" value="ATL_DNA_repair"/>
</dbReference>
<dbReference type="PANTHER" id="PTHR42942">
    <property type="entry name" value="6-O-METHYLGUANINE DNA METHYLTRANSFERASE"/>
    <property type="match status" value="1"/>
</dbReference>
<dbReference type="SUPFAM" id="SSF46767">
    <property type="entry name" value="Methylated DNA-protein cysteine methyltransferase, C-terminal domain"/>
    <property type="match status" value="1"/>
</dbReference>
<reference evidence="3" key="1">
    <citation type="submission" date="2013-07" db="EMBL/GenBank/DDBJ databases">
        <title>The Genome Sequence of Cryptococcus bestiolae CBS10118.</title>
        <authorList>
            <consortium name="The Broad Institute Genome Sequencing Platform"/>
            <person name="Cuomo C."/>
            <person name="Litvintseva A."/>
            <person name="Chen Y."/>
            <person name="Heitman J."/>
            <person name="Sun S."/>
            <person name="Springer D."/>
            <person name="Dromer F."/>
            <person name="Young S.K."/>
            <person name="Zeng Q."/>
            <person name="Gargeya S."/>
            <person name="Fitzgerald M."/>
            <person name="Abouelleil A."/>
            <person name="Alvarado L."/>
            <person name="Berlin A.M."/>
            <person name="Chapman S.B."/>
            <person name="Dewar J."/>
            <person name="Goldberg J."/>
            <person name="Griggs A."/>
            <person name="Gujja S."/>
            <person name="Hansen M."/>
            <person name="Howarth C."/>
            <person name="Imamovic A."/>
            <person name="Larimer J."/>
            <person name="McCowan C."/>
            <person name="Murphy C."/>
            <person name="Pearson M."/>
            <person name="Priest M."/>
            <person name="Roberts A."/>
            <person name="Saif S."/>
            <person name="Shea T."/>
            <person name="Sykes S."/>
            <person name="Wortman J."/>
            <person name="Nusbaum C."/>
            <person name="Birren B."/>
        </authorList>
    </citation>
    <scope>NUCLEOTIDE SEQUENCE [LARGE SCALE GENOMIC DNA]</scope>
    <source>
        <strain evidence="3">CBS 10118</strain>
    </source>
</reference>
<evidence type="ECO:0000256" key="1">
    <source>
        <dbReference type="ARBA" id="ARBA00022763"/>
    </source>
</evidence>
<accession>A0A1B9FXL9</accession>
<gene>
    <name evidence="3" type="ORF">I302_06502</name>
</gene>
<dbReference type="AlphaFoldDB" id="A0A1B9FXL9"/>
<dbReference type="GO" id="GO:0006281">
    <property type="term" value="P:DNA repair"/>
    <property type="evidence" value="ECO:0007669"/>
    <property type="project" value="InterPro"/>
</dbReference>
<keyword evidence="1" id="KW-0227">DNA damage</keyword>
<name>A0A1B9FXL9_9TREE</name>
<evidence type="ECO:0000313" key="3">
    <source>
        <dbReference type="EMBL" id="OCF23519.1"/>
    </source>
</evidence>
<dbReference type="InterPro" id="IPR014048">
    <property type="entry name" value="MethylDNA_cys_MeTrfase_DNA-bd"/>
</dbReference>
<dbReference type="InterPro" id="IPR036217">
    <property type="entry name" value="MethylDNA_cys_MeTrfase_DNAb"/>
</dbReference>
<dbReference type="STRING" id="1296100.A0A1B9FXL9"/>
<dbReference type="PANTHER" id="PTHR42942:SF1">
    <property type="entry name" value="ALKYLTRANSFERASE-LIKE PROTEIN 1"/>
    <property type="match status" value="1"/>
</dbReference>
<dbReference type="Gene3D" id="1.10.10.10">
    <property type="entry name" value="Winged helix-like DNA-binding domain superfamily/Winged helix DNA-binding domain"/>
    <property type="match status" value="1"/>
</dbReference>
<sequence>MSDIADLTAKTYEITRLIPHGRVTSYGRKNIDDIILLDIGHIAKLAGYPRYSRHVGNALKALPPNTDIPWQRVINSKGLISPRGDLGEGVARQKDRLENEGVQVDTLMGNGGEKVDLRLYGWFPESLDGLEQEQ</sequence>
<keyword evidence="3" id="KW-0489">Methyltransferase</keyword>
<reference evidence="3" key="2">
    <citation type="submission" date="2014-01" db="EMBL/GenBank/DDBJ databases">
        <title>Evolution of pathogenesis and genome organization in the Tremellales.</title>
        <authorList>
            <person name="Cuomo C."/>
            <person name="Litvintseva A."/>
            <person name="Heitman J."/>
            <person name="Chen Y."/>
            <person name="Sun S."/>
            <person name="Springer D."/>
            <person name="Dromer F."/>
            <person name="Young S."/>
            <person name="Zeng Q."/>
            <person name="Chapman S."/>
            <person name="Gujja S."/>
            <person name="Saif S."/>
            <person name="Birren B."/>
        </authorList>
    </citation>
    <scope>NUCLEOTIDE SEQUENCE</scope>
    <source>
        <strain evidence="3">CBS 10118</strain>
    </source>
</reference>
<proteinExistence type="predicted"/>
<keyword evidence="3" id="KW-0808">Transferase</keyword>
<feature type="domain" description="Methylated-DNA-[protein]-cysteine S-methyltransferase DNA binding" evidence="2">
    <location>
        <begin position="40"/>
        <end position="102"/>
    </location>
</feature>